<evidence type="ECO:0000313" key="2">
    <source>
        <dbReference type="Proteomes" id="UP000183083"/>
    </source>
</evidence>
<dbReference type="EMBL" id="FOVV01000017">
    <property type="protein sequence ID" value="SFO42179.1"/>
    <property type="molecule type" value="Genomic_DNA"/>
</dbReference>
<reference evidence="1 2" key="1">
    <citation type="submission" date="2016-10" db="EMBL/GenBank/DDBJ databases">
        <authorList>
            <person name="Varghese N."/>
            <person name="Submissions S."/>
        </authorList>
    </citation>
    <scope>NUCLEOTIDE SEQUENCE [LARGE SCALE GENOMIC DNA]</scope>
    <source>
        <strain evidence="1 2">BS0292</strain>
    </source>
</reference>
<accession>A0AB38BYZ6</accession>
<comment type="caution">
    <text evidence="1">The sequence shown here is derived from an EMBL/GenBank/DDBJ whole genome shotgun (WGS) entry which is preliminary data.</text>
</comment>
<name>A0AB38BYZ6_PSESX</name>
<dbReference type="AlphaFoldDB" id="A0AB38BYZ6"/>
<sequence>MGKPKGGVNESIGQMWNAFLNFRLEPPVKRLAMNFMQTDLPKDGG</sequence>
<proteinExistence type="predicted"/>
<gene>
    <name evidence="1" type="ORF">SAMN05444065_117111</name>
</gene>
<organism evidence="1 2">
    <name type="scientific">Pseudomonas syringae</name>
    <dbReference type="NCBI Taxonomy" id="317"/>
    <lineage>
        <taxon>Bacteria</taxon>
        <taxon>Pseudomonadati</taxon>
        <taxon>Pseudomonadota</taxon>
        <taxon>Gammaproteobacteria</taxon>
        <taxon>Pseudomonadales</taxon>
        <taxon>Pseudomonadaceae</taxon>
        <taxon>Pseudomonas</taxon>
    </lineage>
</organism>
<evidence type="ECO:0000313" key="1">
    <source>
        <dbReference type="EMBL" id="SFO42179.1"/>
    </source>
</evidence>
<protein>
    <submittedName>
        <fullName evidence="1">Uncharacterized protein</fullName>
    </submittedName>
</protein>
<dbReference type="Proteomes" id="UP000183083">
    <property type="component" value="Unassembled WGS sequence"/>
</dbReference>